<evidence type="ECO:0000313" key="1">
    <source>
        <dbReference type="EMBL" id="PKY62082.1"/>
    </source>
</evidence>
<dbReference type="EMBL" id="LLXI01006376">
    <property type="protein sequence ID" value="PKY62082.1"/>
    <property type="molecule type" value="Genomic_DNA"/>
</dbReference>
<accession>A0A2I1HT93</accession>
<dbReference type="Gene3D" id="3.80.10.10">
    <property type="entry name" value="Ribonuclease Inhibitor"/>
    <property type="match status" value="2"/>
</dbReference>
<reference evidence="1 2" key="1">
    <citation type="submission" date="2015-10" db="EMBL/GenBank/DDBJ databases">
        <title>Genome analyses suggest a sexual origin of heterokaryosis in a supposedly ancient asexual fungus.</title>
        <authorList>
            <person name="Ropars J."/>
            <person name="Sedzielewska K."/>
            <person name="Noel J."/>
            <person name="Charron P."/>
            <person name="Farinelli L."/>
            <person name="Marton T."/>
            <person name="Kruger M."/>
            <person name="Pelin A."/>
            <person name="Brachmann A."/>
            <person name="Corradi N."/>
        </authorList>
    </citation>
    <scope>NUCLEOTIDE SEQUENCE [LARGE SCALE GENOMIC DNA]</scope>
    <source>
        <strain evidence="1 2">A4</strain>
    </source>
</reference>
<dbReference type="VEuPathDB" id="FungiDB:RhiirA1_506618"/>
<evidence type="ECO:0000313" key="2">
    <source>
        <dbReference type="Proteomes" id="UP000234323"/>
    </source>
</evidence>
<gene>
    <name evidence="1" type="ORF">RhiirA4_487956</name>
</gene>
<dbReference type="SUPFAM" id="SSF52047">
    <property type="entry name" value="RNI-like"/>
    <property type="match status" value="1"/>
</dbReference>
<dbReference type="Proteomes" id="UP000234323">
    <property type="component" value="Unassembled WGS sequence"/>
</dbReference>
<sequence>MAYKLPADCLNEIFENLEQNKPALHSCLLVNRLWCRTSVRILWRNVLNFNSSDISRQSKVESSILHMLIACLPNKSKKLLSENRIVSFSTFTPPLFNYAAYCKVLPIYRIIKIVENVYINQFGKLLVLDKIFQMFTSQISSLKKLIYPYNKKYQDKHKITFSLAEFPGARELSELCCGSDISPNFFRFPLTEFPGARKLSELRCGSNIPSEFFQQLSQISHNLRTIFIDFNGLKGLEGLEELISKQKNLKNLAMSTFDVSWENVIPALKSQSNTITKLHLYSNNICLPLSFVSFFINLQEVIFSFPPDDGVDDDFIENFVKIEASHFPRLQVLKIPFQRPKPESLIKFLKNNGKTLKKLFICELESAAISSIANFCLNLQSLFVIFKSNELHLLQAIFIRCQYLESIKIWCGVEYLNETEVLEIVANHSPNSFHELKIYNADSDSNFASPGDIEFVSPEELESASPGHFEIVSPEDLESEDLEFVSPEDLESSKYLKFVSPKDLESFFISWENRVPKKLLSLIILKKDENKLLDEESMKLAKKYENLGVIKFGTKLYDDDEVEEVFEYF</sequence>
<keyword evidence="2" id="KW-1185">Reference proteome</keyword>
<evidence type="ECO:0008006" key="3">
    <source>
        <dbReference type="Google" id="ProtNLM"/>
    </source>
</evidence>
<proteinExistence type="predicted"/>
<name>A0A2I1HT93_9GLOM</name>
<organism evidence="1 2">
    <name type="scientific">Rhizophagus irregularis</name>
    <dbReference type="NCBI Taxonomy" id="588596"/>
    <lineage>
        <taxon>Eukaryota</taxon>
        <taxon>Fungi</taxon>
        <taxon>Fungi incertae sedis</taxon>
        <taxon>Mucoromycota</taxon>
        <taxon>Glomeromycotina</taxon>
        <taxon>Glomeromycetes</taxon>
        <taxon>Glomerales</taxon>
        <taxon>Glomeraceae</taxon>
        <taxon>Rhizophagus</taxon>
    </lineage>
</organism>
<dbReference type="AlphaFoldDB" id="A0A2I1HT93"/>
<dbReference type="InterPro" id="IPR032675">
    <property type="entry name" value="LRR_dom_sf"/>
</dbReference>
<protein>
    <recommendedName>
        <fullName evidence="3">F-box domain-containing protein</fullName>
    </recommendedName>
</protein>
<comment type="caution">
    <text evidence="1">The sequence shown here is derived from an EMBL/GenBank/DDBJ whole genome shotgun (WGS) entry which is preliminary data.</text>
</comment>
<dbReference type="VEuPathDB" id="FungiDB:RhiirFUN_022246"/>
<dbReference type="VEuPathDB" id="FungiDB:FUN_016935"/>